<comment type="subunit">
    <text evidence="6 7">Homodimer.</text>
</comment>
<dbReference type="PANTHER" id="PTHR21139">
    <property type="entry name" value="TRIOSEPHOSPHATE ISOMERASE"/>
    <property type="match status" value="1"/>
</dbReference>
<organism evidence="8 9">
    <name type="scientific">Gryllotalpicola daejeonensis</name>
    <dbReference type="NCBI Taxonomy" id="993087"/>
    <lineage>
        <taxon>Bacteria</taxon>
        <taxon>Bacillati</taxon>
        <taxon>Actinomycetota</taxon>
        <taxon>Actinomycetes</taxon>
        <taxon>Micrococcales</taxon>
        <taxon>Microbacteriaceae</taxon>
        <taxon>Gryllotalpicola</taxon>
    </lineage>
</organism>
<dbReference type="InterPro" id="IPR000652">
    <property type="entry name" value="Triosephosphate_isomerase"/>
</dbReference>
<comment type="similarity">
    <text evidence="1 6 7">Belongs to the triosephosphate isomerase family.</text>
</comment>
<dbReference type="InterPro" id="IPR035990">
    <property type="entry name" value="TIM_sf"/>
</dbReference>
<comment type="catalytic activity">
    <reaction evidence="6 7">
        <text>D-glyceraldehyde 3-phosphate = dihydroxyacetone phosphate</text>
        <dbReference type="Rhea" id="RHEA:18585"/>
        <dbReference type="ChEBI" id="CHEBI:57642"/>
        <dbReference type="ChEBI" id="CHEBI:59776"/>
        <dbReference type="EC" id="5.3.1.1"/>
    </reaction>
</comment>
<comment type="pathway">
    <text evidence="6 7">Carbohydrate biosynthesis; gluconeogenesis.</text>
</comment>
<dbReference type="EC" id="5.3.1.1" evidence="6 7"/>
<dbReference type="HAMAP" id="MF_00147_B">
    <property type="entry name" value="TIM_B"/>
    <property type="match status" value="1"/>
</dbReference>
<dbReference type="EMBL" id="BAABBV010000001">
    <property type="protein sequence ID" value="GAA4154950.1"/>
    <property type="molecule type" value="Genomic_DNA"/>
</dbReference>
<dbReference type="GO" id="GO:0016853">
    <property type="term" value="F:isomerase activity"/>
    <property type="evidence" value="ECO:0007669"/>
    <property type="project" value="UniProtKB-KW"/>
</dbReference>
<evidence type="ECO:0000256" key="6">
    <source>
        <dbReference type="HAMAP-Rule" id="MF_00147"/>
    </source>
</evidence>
<keyword evidence="4 6" id="KW-0324">Glycolysis</keyword>
<name>A0ABP7ZE87_9MICO</name>
<gene>
    <name evidence="6 8" type="primary">tpiA</name>
    <name evidence="8" type="ORF">GCM10022286_03230</name>
</gene>
<comment type="pathway">
    <text evidence="6 7">Carbohydrate degradation; glycolysis; D-glyceraldehyde 3-phosphate from glycerone phosphate: step 1/1.</text>
</comment>
<dbReference type="SUPFAM" id="SSF51351">
    <property type="entry name" value="Triosephosphate isomerase (TIM)"/>
    <property type="match status" value="1"/>
</dbReference>
<comment type="caution">
    <text evidence="8">The sequence shown here is derived from an EMBL/GenBank/DDBJ whole genome shotgun (WGS) entry which is preliminary data.</text>
</comment>
<feature type="binding site" evidence="6">
    <location>
        <begin position="253"/>
        <end position="254"/>
    </location>
    <ligand>
        <name>substrate</name>
    </ligand>
</feature>
<keyword evidence="5 6" id="KW-0413">Isomerase</keyword>
<accession>A0ABP7ZE87</accession>
<comment type="function">
    <text evidence="6">Involved in the gluconeogenesis. Catalyzes stereospecifically the conversion of dihydroxyacetone phosphate (DHAP) to D-glyceraldehyde-3-phosphate (G3P).</text>
</comment>
<dbReference type="InterPro" id="IPR022896">
    <property type="entry name" value="TrioseP_Isoase_bac/euk"/>
</dbReference>
<keyword evidence="9" id="KW-1185">Reference proteome</keyword>
<proteinExistence type="inferred from homology"/>
<feature type="binding site" evidence="6">
    <location>
        <position position="192"/>
    </location>
    <ligand>
        <name>substrate</name>
    </ligand>
</feature>
<dbReference type="NCBIfam" id="TIGR00419">
    <property type="entry name" value="tim"/>
    <property type="match status" value="1"/>
</dbReference>
<evidence type="ECO:0000256" key="5">
    <source>
        <dbReference type="ARBA" id="ARBA00023235"/>
    </source>
</evidence>
<dbReference type="Pfam" id="PF00121">
    <property type="entry name" value="TIM"/>
    <property type="match status" value="1"/>
</dbReference>
<dbReference type="Gene3D" id="3.20.20.70">
    <property type="entry name" value="Aldolase class I"/>
    <property type="match status" value="1"/>
</dbReference>
<feature type="binding site" evidence="6">
    <location>
        <position position="232"/>
    </location>
    <ligand>
        <name>substrate</name>
    </ligand>
</feature>
<protein>
    <recommendedName>
        <fullName evidence="6 7">Triosephosphate isomerase</fullName>
        <shortName evidence="6">TIM</shortName>
        <shortName evidence="6">TPI</shortName>
        <ecNumber evidence="6 7">5.3.1.1</ecNumber>
    </recommendedName>
    <alternativeName>
        <fullName evidence="6">Triose-phosphate isomerase</fullName>
    </alternativeName>
</protein>
<dbReference type="InterPro" id="IPR013785">
    <property type="entry name" value="Aldolase_TIM"/>
</dbReference>
<evidence type="ECO:0000313" key="9">
    <source>
        <dbReference type="Proteomes" id="UP001415169"/>
    </source>
</evidence>
<evidence type="ECO:0000256" key="3">
    <source>
        <dbReference type="ARBA" id="ARBA00022490"/>
    </source>
</evidence>
<dbReference type="RefSeq" id="WP_344789993.1">
    <property type="nucleotide sequence ID" value="NZ_BAABBV010000001.1"/>
</dbReference>
<sequence length="274" mass="29712">MSDATQTQAAEQTQTTRKPLIAGNWKMNFDHLQAIAFVQKLAWTLKDAQHDYNDVEVAVFPPFTDLRSVQTLVQADKLELKYGGQDVSTHMSGAYTGEISANFLKQLDCDYVIVGHSERRYRHVESDETIAAKAKAAKDAGLVPLICVGETAKDLERHEPSAVPANQLRGALIDFKPGDDFVIAYEPVWAIGAGSAATAEQAQNVASVLRNVVRQALGEETAAKTRILYGGSVKADNIVGFMKCPDVDGVLVGGASLDVEGFAAIVRYKKHATY</sequence>
<comment type="subcellular location">
    <subcellularLocation>
        <location evidence="6 7">Cytoplasm</location>
    </subcellularLocation>
</comment>
<keyword evidence="2 6" id="KW-0312">Gluconeogenesis</keyword>
<dbReference type="PROSITE" id="PS51440">
    <property type="entry name" value="TIM_2"/>
    <property type="match status" value="1"/>
</dbReference>
<reference evidence="8" key="2">
    <citation type="submission" date="2023-12" db="EMBL/GenBank/DDBJ databases">
        <authorList>
            <person name="Sun Q."/>
            <person name="Inoue M."/>
        </authorList>
    </citation>
    <scope>NUCLEOTIDE SEQUENCE</scope>
    <source>
        <strain evidence="8">JCM 17590</strain>
    </source>
</reference>
<feature type="active site" description="Proton acceptor" evidence="6">
    <location>
        <position position="186"/>
    </location>
</feature>
<evidence type="ECO:0000313" key="8">
    <source>
        <dbReference type="EMBL" id="GAA4154950.1"/>
    </source>
</evidence>
<evidence type="ECO:0000256" key="7">
    <source>
        <dbReference type="RuleBase" id="RU363013"/>
    </source>
</evidence>
<feature type="active site" description="Electrophile" evidence="6">
    <location>
        <position position="116"/>
    </location>
</feature>
<dbReference type="PANTHER" id="PTHR21139:SF42">
    <property type="entry name" value="TRIOSEPHOSPHATE ISOMERASE"/>
    <property type="match status" value="1"/>
</dbReference>
<evidence type="ECO:0000256" key="1">
    <source>
        <dbReference type="ARBA" id="ARBA00007422"/>
    </source>
</evidence>
<dbReference type="CDD" id="cd00311">
    <property type="entry name" value="TIM"/>
    <property type="match status" value="1"/>
</dbReference>
<dbReference type="Proteomes" id="UP001415169">
    <property type="component" value="Unassembled WGS sequence"/>
</dbReference>
<evidence type="ECO:0000256" key="2">
    <source>
        <dbReference type="ARBA" id="ARBA00022432"/>
    </source>
</evidence>
<feature type="binding site" evidence="6">
    <location>
        <begin position="24"/>
        <end position="26"/>
    </location>
    <ligand>
        <name>substrate</name>
    </ligand>
</feature>
<evidence type="ECO:0000256" key="4">
    <source>
        <dbReference type="ARBA" id="ARBA00023152"/>
    </source>
</evidence>
<keyword evidence="3 6" id="KW-0963">Cytoplasm</keyword>
<reference evidence="8" key="1">
    <citation type="journal article" date="2014" name="Int. J. Syst. Evol. Microbiol.">
        <title>Complete genome of a new Firmicutes species belonging to the dominant human colonic microbiota ('Ruminococcus bicirculans') reveals two chromosomes and a selective capacity to utilize plant glucans.</title>
        <authorList>
            <consortium name="NISC Comparative Sequencing Program"/>
            <person name="Wegmann U."/>
            <person name="Louis P."/>
            <person name="Goesmann A."/>
            <person name="Henrissat B."/>
            <person name="Duncan S.H."/>
            <person name="Flint H.J."/>
        </authorList>
    </citation>
    <scope>NUCLEOTIDE SEQUENCE</scope>
    <source>
        <strain evidence="8">JCM 17590</strain>
    </source>
</reference>